<evidence type="ECO:0000313" key="3">
    <source>
        <dbReference type="Proteomes" id="UP000658305"/>
    </source>
</evidence>
<dbReference type="EMBL" id="BMYI01000047">
    <property type="protein sequence ID" value="GHC41879.1"/>
    <property type="molecule type" value="Genomic_DNA"/>
</dbReference>
<keyword evidence="3" id="KW-1185">Reference proteome</keyword>
<organism evidence="2 3">
    <name type="scientific">Gemmobacter nanjingensis</name>
    <dbReference type="NCBI Taxonomy" id="488454"/>
    <lineage>
        <taxon>Bacteria</taxon>
        <taxon>Pseudomonadati</taxon>
        <taxon>Pseudomonadota</taxon>
        <taxon>Alphaproteobacteria</taxon>
        <taxon>Rhodobacterales</taxon>
        <taxon>Paracoccaceae</taxon>
        <taxon>Gemmobacter</taxon>
    </lineage>
</organism>
<feature type="transmembrane region" description="Helical" evidence="1">
    <location>
        <begin position="34"/>
        <end position="54"/>
    </location>
</feature>
<keyword evidence="1" id="KW-0812">Transmembrane</keyword>
<evidence type="ECO:0000313" key="2">
    <source>
        <dbReference type="EMBL" id="GHC41879.1"/>
    </source>
</evidence>
<keyword evidence="1" id="KW-0472">Membrane</keyword>
<keyword evidence="1" id="KW-1133">Transmembrane helix</keyword>
<evidence type="ECO:0000256" key="1">
    <source>
        <dbReference type="SAM" id="Phobius"/>
    </source>
</evidence>
<reference evidence="3" key="1">
    <citation type="journal article" date="2019" name="Int. J. Syst. Evol. Microbiol.">
        <title>The Global Catalogue of Microorganisms (GCM) 10K type strain sequencing project: providing services to taxonomists for standard genome sequencing and annotation.</title>
        <authorList>
            <consortium name="The Broad Institute Genomics Platform"/>
            <consortium name="The Broad Institute Genome Sequencing Center for Infectious Disease"/>
            <person name="Wu L."/>
            <person name="Ma J."/>
        </authorList>
    </citation>
    <scope>NUCLEOTIDE SEQUENCE [LARGE SCALE GENOMIC DNA]</scope>
    <source>
        <strain evidence="3">KCTC 23298</strain>
    </source>
</reference>
<comment type="caution">
    <text evidence="2">The sequence shown here is derived from an EMBL/GenBank/DDBJ whole genome shotgun (WGS) entry which is preliminary data.</text>
</comment>
<dbReference type="Proteomes" id="UP000658305">
    <property type="component" value="Unassembled WGS sequence"/>
</dbReference>
<accession>A0ABQ3FTX6</accession>
<feature type="transmembrane region" description="Helical" evidence="1">
    <location>
        <begin position="7"/>
        <end position="28"/>
    </location>
</feature>
<sequence>MPILKRIRFVSLIIFWPALAFGLFAAFAGDLRNGIPLLSLAAAAGLWAVVCSVADRVVALLESMDWTMKQVADAVKKNQSDGRKAP</sequence>
<protein>
    <submittedName>
        <fullName evidence="2">Uncharacterized protein</fullName>
    </submittedName>
</protein>
<name>A0ABQ3FTX6_9RHOB</name>
<gene>
    <name evidence="2" type="ORF">GCM10007291_49720</name>
</gene>
<proteinExistence type="predicted"/>
<dbReference type="RefSeq" id="WP_189383089.1">
    <property type="nucleotide sequence ID" value="NZ_BMYI01000047.1"/>
</dbReference>